<protein>
    <recommendedName>
        <fullName evidence="4">Methyltransferase domain-containing protein</fullName>
    </recommendedName>
</protein>
<evidence type="ECO:0008006" key="4">
    <source>
        <dbReference type="Google" id="ProtNLM"/>
    </source>
</evidence>
<proteinExistence type="predicted"/>
<evidence type="ECO:0000313" key="3">
    <source>
        <dbReference type="Proteomes" id="UP001175353"/>
    </source>
</evidence>
<evidence type="ECO:0000256" key="1">
    <source>
        <dbReference type="SAM" id="MobiDB-lite"/>
    </source>
</evidence>
<dbReference type="InterPro" id="IPR029063">
    <property type="entry name" value="SAM-dependent_MTases_sf"/>
</dbReference>
<evidence type="ECO:0000313" key="2">
    <source>
        <dbReference type="EMBL" id="KAK0957220.1"/>
    </source>
</evidence>
<sequence>MGVSATGQTRLATPLRTVSPDSVDFGVRALKGADLKMLFIRGLIGKEAATVPPKCVPDKEPSSALLPNASLPSPSTTRSSPILSPPVLRIPFHGREHYVWRGRVSLLPVDAAESARLDVLHRTIYIFALRYKLHLSDLLPAIRAGQFRVLNVAYSTALWATWMMELYPTQIHIVGIDIERVHPAWLQCRHENLELLFPVDYNDRVWGGLTPASFDYLHMDNLSASVADWSALLRTALRYRKPCTGRIELVLLDWTPRSYKDSPTDFPRATRRMRDWYDDLKTATTHLGFLIAYRQDIGALLHSAGFVDVCEEIVRIPLCKDTGSKHDEEIAMCFRGGMSDPAGQAYQGMAMQPFTQVLGYTPERVFEACELVARIPYYGEVRLYHDLHIWTARKPAL</sequence>
<keyword evidence="3" id="KW-1185">Reference proteome</keyword>
<feature type="compositionally biased region" description="Low complexity" evidence="1">
    <location>
        <begin position="62"/>
        <end position="80"/>
    </location>
</feature>
<name>A0AAN6K2X2_9PEZI</name>
<organism evidence="2 3">
    <name type="scientific">Friedmanniomyces endolithicus</name>
    <dbReference type="NCBI Taxonomy" id="329885"/>
    <lineage>
        <taxon>Eukaryota</taxon>
        <taxon>Fungi</taxon>
        <taxon>Dikarya</taxon>
        <taxon>Ascomycota</taxon>
        <taxon>Pezizomycotina</taxon>
        <taxon>Dothideomycetes</taxon>
        <taxon>Dothideomycetidae</taxon>
        <taxon>Mycosphaerellales</taxon>
        <taxon>Teratosphaeriaceae</taxon>
        <taxon>Friedmanniomyces</taxon>
    </lineage>
</organism>
<dbReference type="AlphaFoldDB" id="A0AAN6K2X2"/>
<dbReference type="Proteomes" id="UP001175353">
    <property type="component" value="Unassembled WGS sequence"/>
</dbReference>
<gene>
    <name evidence="2" type="ORF">LTR91_021982</name>
</gene>
<accession>A0AAN6K2X2</accession>
<comment type="caution">
    <text evidence="2">The sequence shown here is derived from an EMBL/GenBank/DDBJ whole genome shotgun (WGS) entry which is preliminary data.</text>
</comment>
<dbReference type="Gene3D" id="3.40.50.150">
    <property type="entry name" value="Vaccinia Virus protein VP39"/>
    <property type="match status" value="1"/>
</dbReference>
<feature type="region of interest" description="Disordered" evidence="1">
    <location>
        <begin position="54"/>
        <end position="80"/>
    </location>
</feature>
<reference evidence="2" key="1">
    <citation type="submission" date="2023-06" db="EMBL/GenBank/DDBJ databases">
        <title>Black Yeasts Isolated from many extreme environments.</title>
        <authorList>
            <person name="Coleine C."/>
            <person name="Stajich J.E."/>
            <person name="Selbmann L."/>
        </authorList>
    </citation>
    <scope>NUCLEOTIDE SEQUENCE</scope>
    <source>
        <strain evidence="2">CCFEE 5200</strain>
    </source>
</reference>
<dbReference type="EMBL" id="JAUJLE010000411">
    <property type="protein sequence ID" value="KAK0957220.1"/>
    <property type="molecule type" value="Genomic_DNA"/>
</dbReference>
<dbReference type="SUPFAM" id="SSF53335">
    <property type="entry name" value="S-adenosyl-L-methionine-dependent methyltransferases"/>
    <property type="match status" value="1"/>
</dbReference>